<dbReference type="Proteomes" id="UP000662939">
    <property type="component" value="Chromosome"/>
</dbReference>
<evidence type="ECO:0000256" key="1">
    <source>
        <dbReference type="SAM" id="MobiDB-lite"/>
    </source>
</evidence>
<feature type="region of interest" description="Disordered" evidence="1">
    <location>
        <begin position="1"/>
        <end position="64"/>
    </location>
</feature>
<dbReference type="RefSeq" id="WP_213172211.1">
    <property type="nucleotide sequence ID" value="NZ_CP070496.1"/>
</dbReference>
<proteinExistence type="predicted"/>
<feature type="compositionally biased region" description="Pro residues" evidence="1">
    <location>
        <begin position="1"/>
        <end position="10"/>
    </location>
</feature>
<keyword evidence="2" id="KW-0812">Transmembrane</keyword>
<dbReference type="EMBL" id="CP070496">
    <property type="protein sequence ID" value="QSB06202.1"/>
    <property type="molecule type" value="Genomic_DNA"/>
</dbReference>
<dbReference type="KEGG" id="nav:JQS30_04635"/>
<reference evidence="3" key="1">
    <citation type="submission" date="2021-02" db="EMBL/GenBank/DDBJ databases">
        <title>Natronoglycomyces albus gen. nov., sp. nov, a haloalkaliphilic actinobacterium from a soda solonchak soil.</title>
        <authorList>
            <person name="Sorokin D.Y."/>
            <person name="Khijniak T.V."/>
            <person name="Zakharycheva A.P."/>
            <person name="Boueva O.V."/>
            <person name="Ariskina E.V."/>
            <person name="Hahnke R.L."/>
            <person name="Bunk B."/>
            <person name="Sproer C."/>
            <person name="Schumann P."/>
            <person name="Evtushenko L.I."/>
            <person name="Kublanov I.V."/>
        </authorList>
    </citation>
    <scope>NUCLEOTIDE SEQUENCE</scope>
    <source>
        <strain evidence="3">DSM 106290</strain>
    </source>
</reference>
<keyword evidence="4" id="KW-1185">Reference proteome</keyword>
<feature type="compositionally biased region" description="Low complexity" evidence="1">
    <location>
        <begin position="17"/>
        <end position="54"/>
    </location>
</feature>
<evidence type="ECO:0000313" key="4">
    <source>
        <dbReference type="Proteomes" id="UP000662939"/>
    </source>
</evidence>
<gene>
    <name evidence="3" type="ORF">JQS30_04635</name>
</gene>
<evidence type="ECO:0000313" key="3">
    <source>
        <dbReference type="EMBL" id="QSB06202.1"/>
    </source>
</evidence>
<sequence length="167" mass="17148">MTYPPPPSPGQQPGGPDPYSQPGGYDPYGQQPPGGNDPYSQPQYGQPPSMSPYQGQPAMGPGYQGHPNLVPKNGLCRTGLVLGIASVALFVLPFLLQDLAVLMLISPVAAIAAIVFSSIGLSQTKNGKADAKGAAIAGLVLGIVALVAAICLFSLAVFIIESLRSAY</sequence>
<evidence type="ECO:0000256" key="2">
    <source>
        <dbReference type="SAM" id="Phobius"/>
    </source>
</evidence>
<evidence type="ECO:0008006" key="5">
    <source>
        <dbReference type="Google" id="ProtNLM"/>
    </source>
</evidence>
<keyword evidence="2" id="KW-1133">Transmembrane helix</keyword>
<feature type="transmembrane region" description="Helical" evidence="2">
    <location>
        <begin position="133"/>
        <end position="160"/>
    </location>
</feature>
<feature type="transmembrane region" description="Helical" evidence="2">
    <location>
        <begin position="74"/>
        <end position="95"/>
    </location>
</feature>
<dbReference type="AlphaFoldDB" id="A0A895XR59"/>
<name>A0A895XR59_9ACTN</name>
<feature type="transmembrane region" description="Helical" evidence="2">
    <location>
        <begin position="101"/>
        <end position="121"/>
    </location>
</feature>
<organism evidence="3 4">
    <name type="scientific">Natronoglycomyces albus</name>
    <dbReference type="NCBI Taxonomy" id="2811108"/>
    <lineage>
        <taxon>Bacteria</taxon>
        <taxon>Bacillati</taxon>
        <taxon>Actinomycetota</taxon>
        <taxon>Actinomycetes</taxon>
        <taxon>Glycomycetales</taxon>
        <taxon>Glycomycetaceae</taxon>
        <taxon>Natronoglycomyces</taxon>
    </lineage>
</organism>
<accession>A0A895XR59</accession>
<keyword evidence="2" id="KW-0472">Membrane</keyword>
<protein>
    <recommendedName>
        <fullName evidence="5">DUF4190 domain-containing protein</fullName>
    </recommendedName>
</protein>